<feature type="signal peptide" evidence="1">
    <location>
        <begin position="1"/>
        <end position="25"/>
    </location>
</feature>
<proteinExistence type="predicted"/>
<organism evidence="2">
    <name type="scientific">Cladocopium goreaui</name>
    <dbReference type="NCBI Taxonomy" id="2562237"/>
    <lineage>
        <taxon>Eukaryota</taxon>
        <taxon>Sar</taxon>
        <taxon>Alveolata</taxon>
        <taxon>Dinophyceae</taxon>
        <taxon>Suessiales</taxon>
        <taxon>Symbiodiniaceae</taxon>
        <taxon>Cladocopium</taxon>
    </lineage>
</organism>
<evidence type="ECO:0000313" key="2">
    <source>
        <dbReference type="EMBL" id="CAI4016233.1"/>
    </source>
</evidence>
<reference evidence="3 4" key="2">
    <citation type="submission" date="2024-05" db="EMBL/GenBank/DDBJ databases">
        <authorList>
            <person name="Chen Y."/>
            <person name="Shah S."/>
            <person name="Dougan E. K."/>
            <person name="Thang M."/>
            <person name="Chan C."/>
        </authorList>
    </citation>
    <scope>NUCLEOTIDE SEQUENCE [LARGE SCALE GENOMIC DNA]</scope>
</reference>
<dbReference type="Proteomes" id="UP001152797">
    <property type="component" value="Unassembled WGS sequence"/>
</dbReference>
<dbReference type="EMBL" id="CAMXCT030006573">
    <property type="protein sequence ID" value="CAL4803545.1"/>
    <property type="molecule type" value="Genomic_DNA"/>
</dbReference>
<evidence type="ECO:0000313" key="3">
    <source>
        <dbReference type="EMBL" id="CAL4803545.1"/>
    </source>
</evidence>
<sequence>MVRVRGAEALTGFLILLPAWASLRGAELNNETQRASPVKPVPSKITGCPAAYMDCGTCRCAPATACETGCGNTAVPARLPTSPTSPANDSISTVPSRIPGCPVGYVDCGSCLCTPPTSCPTFCGLSPSPPVLPPVWPGLPFGNGSNLTNGTNGTNLTIVINVTNATNVTNITNITNVTVPQLISRPSQVPYCPQSYVDCGSCVCVPLSTCYYCPGAWSPAPGLPTTPALPAPAPAPPAVVPRPSQVPGCPANYYDCGTCQCVPHSTCQWCPAGGFPVPVRPPSPPTTAPVPSRIPGCPANYYDCGTCQCVPHSTCQWCPGSSVPAPAPVPLPAPVPSPSPGSPVPSRTPGCPANYYDCGYCVCVPRGTCQWCGGFSFVAVESVEEANHSDDRTLRI</sequence>
<dbReference type="AlphaFoldDB" id="A0A9P1DWT0"/>
<name>A0A9P1DWT0_9DINO</name>
<gene>
    <name evidence="2" type="ORF">C1SCF055_LOCUS40988</name>
</gene>
<dbReference type="EMBL" id="CAMXCT020006573">
    <property type="protein sequence ID" value="CAL1169608.1"/>
    <property type="molecule type" value="Genomic_DNA"/>
</dbReference>
<reference evidence="2" key="1">
    <citation type="submission" date="2022-10" db="EMBL/GenBank/DDBJ databases">
        <authorList>
            <person name="Chen Y."/>
            <person name="Dougan E. K."/>
            <person name="Chan C."/>
            <person name="Rhodes N."/>
            <person name="Thang M."/>
        </authorList>
    </citation>
    <scope>NUCLEOTIDE SEQUENCE</scope>
</reference>
<evidence type="ECO:0000256" key="1">
    <source>
        <dbReference type="SAM" id="SignalP"/>
    </source>
</evidence>
<dbReference type="OrthoDB" id="10574412at2759"/>
<keyword evidence="1" id="KW-0732">Signal</keyword>
<protein>
    <submittedName>
        <fullName evidence="2">Uncharacterized protein</fullName>
    </submittedName>
</protein>
<comment type="caution">
    <text evidence="2">The sequence shown here is derived from an EMBL/GenBank/DDBJ whole genome shotgun (WGS) entry which is preliminary data.</text>
</comment>
<keyword evidence="4" id="KW-1185">Reference proteome</keyword>
<feature type="chain" id="PRO_5043271805" evidence="1">
    <location>
        <begin position="26"/>
        <end position="396"/>
    </location>
</feature>
<dbReference type="EMBL" id="CAMXCT010006573">
    <property type="protein sequence ID" value="CAI4016233.1"/>
    <property type="molecule type" value="Genomic_DNA"/>
</dbReference>
<evidence type="ECO:0000313" key="4">
    <source>
        <dbReference type="Proteomes" id="UP001152797"/>
    </source>
</evidence>
<accession>A0A9P1DWT0</accession>